<evidence type="ECO:0008006" key="5">
    <source>
        <dbReference type="Google" id="ProtNLM"/>
    </source>
</evidence>
<dbReference type="EMBL" id="CACSIM010000002">
    <property type="protein sequence ID" value="CAA0098640.1"/>
    <property type="molecule type" value="Genomic_DNA"/>
</dbReference>
<organism evidence="2 4">
    <name type="scientific">Zhongshania aliphaticivorans</name>
    <dbReference type="NCBI Taxonomy" id="1470434"/>
    <lineage>
        <taxon>Bacteria</taxon>
        <taxon>Pseudomonadati</taxon>
        <taxon>Pseudomonadota</taxon>
        <taxon>Gammaproteobacteria</taxon>
        <taxon>Cellvibrionales</taxon>
        <taxon>Spongiibacteraceae</taxon>
        <taxon>Zhongshania</taxon>
    </lineage>
</organism>
<dbReference type="Proteomes" id="UP000435877">
    <property type="component" value="Unassembled WGS sequence"/>
</dbReference>
<dbReference type="RefSeq" id="WP_159268704.1">
    <property type="nucleotide sequence ID" value="NZ_CACSIK010000001.1"/>
</dbReference>
<dbReference type="OrthoDB" id="5895647at2"/>
<evidence type="ECO:0000313" key="3">
    <source>
        <dbReference type="Proteomes" id="UP000435877"/>
    </source>
</evidence>
<reference evidence="3 4" key="1">
    <citation type="submission" date="2019-11" db="EMBL/GenBank/DDBJ databases">
        <authorList>
            <person name="Holert J."/>
        </authorList>
    </citation>
    <scope>NUCLEOTIDE SEQUENCE [LARGE SCALE GENOMIC DNA]</scope>
    <source>
        <strain evidence="2">BC3_2A</strain>
        <strain evidence="1">SB11_1A</strain>
    </source>
</reference>
<sequence>MLLNEDITNFIEILVEEEFDAQGIADKHDTEYVQDLFCITLNQLPPHYVRSTIDVRINLTPEHRGELAQKITTAMNMGHEILHANRRGTVRNN</sequence>
<keyword evidence="3" id="KW-1185">Reference proteome</keyword>
<evidence type="ECO:0000313" key="1">
    <source>
        <dbReference type="EMBL" id="CAA0091175.1"/>
    </source>
</evidence>
<dbReference type="InterPro" id="IPR019657">
    <property type="entry name" value="ComFB"/>
</dbReference>
<dbReference type="Proteomes" id="UP000439591">
    <property type="component" value="Unassembled WGS sequence"/>
</dbReference>
<dbReference type="Pfam" id="PF10719">
    <property type="entry name" value="ComFB"/>
    <property type="match status" value="1"/>
</dbReference>
<accession>A0A5S9P598</accession>
<evidence type="ECO:0000313" key="4">
    <source>
        <dbReference type="Proteomes" id="UP000439591"/>
    </source>
</evidence>
<protein>
    <recommendedName>
        <fullName evidence="5">Competence protein ComFB</fullName>
    </recommendedName>
</protein>
<evidence type="ECO:0000313" key="2">
    <source>
        <dbReference type="EMBL" id="CAA0098640.1"/>
    </source>
</evidence>
<name>A0A5S9P598_9GAMM</name>
<dbReference type="EMBL" id="CACSIK010000001">
    <property type="protein sequence ID" value="CAA0091175.1"/>
    <property type="molecule type" value="Genomic_DNA"/>
</dbReference>
<dbReference type="AlphaFoldDB" id="A0A5S9P598"/>
<gene>
    <name evidence="1" type="ORF">IHBHHGIJ_02118</name>
    <name evidence="2" type="ORF">KFEGEMFD_01720</name>
</gene>
<proteinExistence type="predicted"/>